<dbReference type="EMBL" id="VFOR01000002">
    <property type="protein sequence ID" value="TQL58245.1"/>
    <property type="molecule type" value="Genomic_DNA"/>
</dbReference>
<evidence type="ECO:0000256" key="4">
    <source>
        <dbReference type="ARBA" id="ARBA00022714"/>
    </source>
</evidence>
<dbReference type="GO" id="GO:0008137">
    <property type="term" value="F:NADH dehydrogenase (ubiquinone) activity"/>
    <property type="evidence" value="ECO:0007669"/>
    <property type="project" value="UniProtKB-UniRule"/>
</dbReference>
<keyword evidence="10 12" id="KW-0520">NAD</keyword>
<dbReference type="GO" id="GO:0046872">
    <property type="term" value="F:metal ion binding"/>
    <property type="evidence" value="ECO:0007669"/>
    <property type="project" value="UniProtKB-UniRule"/>
</dbReference>
<dbReference type="InterPro" id="IPR010228">
    <property type="entry name" value="NADH_UbQ_OxRdtase_Gsu"/>
</dbReference>
<dbReference type="Gene3D" id="3.10.20.740">
    <property type="match status" value="1"/>
</dbReference>
<name>A0A542ZD15_9ACTN</name>
<dbReference type="InterPro" id="IPR000283">
    <property type="entry name" value="NADH_UbQ_OxRdtase_75kDa_su_CS"/>
</dbReference>
<dbReference type="FunFam" id="3.30.70.20:FF:000016">
    <property type="entry name" value="NADH-quinone oxidoreductase"/>
    <property type="match status" value="1"/>
</dbReference>
<comment type="cofactor">
    <cofactor evidence="12">
        <name>[2Fe-2S] cluster</name>
        <dbReference type="ChEBI" id="CHEBI:190135"/>
    </cofactor>
    <text evidence="12">Binds 1 [2Fe-2S] cluster per subunit.</text>
</comment>
<dbReference type="SUPFAM" id="SSF53706">
    <property type="entry name" value="Formate dehydrogenase/DMSO reductase, domains 1-3"/>
    <property type="match status" value="1"/>
</dbReference>
<evidence type="ECO:0000256" key="10">
    <source>
        <dbReference type="ARBA" id="ARBA00023027"/>
    </source>
</evidence>
<dbReference type="InterPro" id="IPR019574">
    <property type="entry name" value="NADH_UbQ_OxRdtase_Gsu_4Fe4S-bd"/>
</dbReference>
<dbReference type="GO" id="GO:0003954">
    <property type="term" value="F:NADH dehydrogenase activity"/>
    <property type="evidence" value="ECO:0007669"/>
    <property type="project" value="TreeGrafter"/>
</dbReference>
<evidence type="ECO:0000256" key="1">
    <source>
        <dbReference type="ARBA" id="ARBA00001966"/>
    </source>
</evidence>
<keyword evidence="8 12" id="KW-0408">Iron</keyword>
<dbReference type="InterPro" id="IPR006656">
    <property type="entry name" value="Mopterin_OxRdtase"/>
</dbReference>
<dbReference type="InterPro" id="IPR009010">
    <property type="entry name" value="Asp_de-COase-like_dom_sf"/>
</dbReference>
<evidence type="ECO:0000256" key="2">
    <source>
        <dbReference type="ARBA" id="ARBA00005404"/>
    </source>
</evidence>
<dbReference type="CDD" id="cd00207">
    <property type="entry name" value="fer2"/>
    <property type="match status" value="1"/>
</dbReference>
<dbReference type="PROSITE" id="PS00643">
    <property type="entry name" value="COMPLEX1_75K_3"/>
    <property type="match status" value="1"/>
</dbReference>
<dbReference type="InterPro" id="IPR006963">
    <property type="entry name" value="Mopterin_OxRdtase_4Fe-4S_dom"/>
</dbReference>
<dbReference type="GO" id="GO:0016020">
    <property type="term" value="C:membrane"/>
    <property type="evidence" value="ECO:0007669"/>
    <property type="project" value="InterPro"/>
</dbReference>
<feature type="region of interest" description="Disordered" evidence="13">
    <location>
        <begin position="804"/>
        <end position="825"/>
    </location>
</feature>
<accession>A0A542ZD15</accession>
<evidence type="ECO:0000313" key="17">
    <source>
        <dbReference type="EMBL" id="TQL58245.1"/>
    </source>
</evidence>
<organism evidence="17 18">
    <name type="scientific">Propioniferax innocua</name>
    <dbReference type="NCBI Taxonomy" id="1753"/>
    <lineage>
        <taxon>Bacteria</taxon>
        <taxon>Bacillati</taxon>
        <taxon>Actinomycetota</taxon>
        <taxon>Actinomycetes</taxon>
        <taxon>Propionibacteriales</taxon>
        <taxon>Propionibacteriaceae</taxon>
        <taxon>Propioniferax</taxon>
    </lineage>
</organism>
<dbReference type="OrthoDB" id="9810782at2"/>
<comment type="caution">
    <text evidence="17">The sequence shown here is derived from an EMBL/GenBank/DDBJ whole genome shotgun (WGS) entry which is preliminary data.</text>
</comment>
<dbReference type="GO" id="GO:0051539">
    <property type="term" value="F:4 iron, 4 sulfur cluster binding"/>
    <property type="evidence" value="ECO:0007669"/>
    <property type="project" value="UniProtKB-KW"/>
</dbReference>
<dbReference type="SUPFAM" id="SSF54862">
    <property type="entry name" value="4Fe-4S ferredoxins"/>
    <property type="match status" value="1"/>
</dbReference>
<comment type="cofactor">
    <cofactor evidence="1 12">
        <name>[4Fe-4S] cluster</name>
        <dbReference type="ChEBI" id="CHEBI:49883"/>
    </cofactor>
</comment>
<comment type="catalytic activity">
    <reaction evidence="11 12">
        <text>a quinone + NADH + 5 H(+)(in) = a quinol + NAD(+) + 4 H(+)(out)</text>
        <dbReference type="Rhea" id="RHEA:57888"/>
        <dbReference type="ChEBI" id="CHEBI:15378"/>
        <dbReference type="ChEBI" id="CHEBI:24646"/>
        <dbReference type="ChEBI" id="CHEBI:57540"/>
        <dbReference type="ChEBI" id="CHEBI:57945"/>
        <dbReference type="ChEBI" id="CHEBI:132124"/>
    </reaction>
</comment>
<keyword evidence="18" id="KW-1185">Reference proteome</keyword>
<evidence type="ECO:0000256" key="8">
    <source>
        <dbReference type="ARBA" id="ARBA00023004"/>
    </source>
</evidence>
<feature type="domain" description="2Fe-2S ferredoxin-type" evidence="14">
    <location>
        <begin position="24"/>
        <end position="108"/>
    </location>
</feature>
<reference evidence="17 18" key="1">
    <citation type="submission" date="2019-06" db="EMBL/GenBank/DDBJ databases">
        <title>Sequencing the genomes of 1000 actinobacteria strains.</title>
        <authorList>
            <person name="Klenk H.-P."/>
        </authorList>
    </citation>
    <scope>NUCLEOTIDE SEQUENCE [LARGE SCALE GENOMIC DNA]</scope>
    <source>
        <strain evidence="17 18">DSM 8251</strain>
    </source>
</reference>
<dbReference type="GO" id="GO:0048038">
    <property type="term" value="F:quinone binding"/>
    <property type="evidence" value="ECO:0007669"/>
    <property type="project" value="UniProtKB-UniRule"/>
</dbReference>
<sequence>MTVEKDEKKGQTQPPADQARPPEELVTFSIDDIETSVPKGTLVIRAAEELGIDIPRFCDHPLLDPAGACRQCMVDVVDDGRGRQMPKPQTSCTLTAMPGMKVRTQYTSPVAEKAQRGMIEFLLINHPLDCPICDKGGECPLQNQAMSTGDGESRYEGEKRTYPKPINISSQVLLDRERCILCARCTRFSEQIAGDPFIALAERGALQQVAIYEKEPFESYFSGNTIQICPVGALTSSAYRFRSRPFDLVSTHTTCENCASGCDLRVDHRRGTVMRRMAGNDPEVNEEWNCDRGRFGFVSGRGDDRITTPLVRRGDELLPASWPEAIDAAVAGLQKAGKDVGVLTGGRLTVEDAYAYSRFARVGLGTNNIDFRARAHSAEETDFLANAVAGTGLGVTYAELERAKHVVLVGFEPEDESPIVFLRLRKAMRKKGLKVTTIAPFLSRGSQKLNATLVSAVPGGEPQALASVDLDGDTVVLVGERAAEIPGLLTMVLDTTGRSGARMAWIPRRAGERGAVEAGCLPHLLPGGRPLSDPAARVDAQAVWGADVPARVGLDATGMFNAVLAGELGALVVAGVEPEDFPKPRIALEALEEAGFVLSLEARESSVTARADVVLPISLLEERSGTFIDWEGRERPVHNVIPKKHVMTDGRALAALTDALGAPAAPRTVSAAKAEFDEFGPWSGNRAAEPRVAGSTAIEVGPGEAVLSTWRDLLDDSRCLDGEDALLGTAQRPVVAMGPTMAADAPEGALVEVSRGQRSVTLPLKIVENMASGCVWLPAHARGHNLSTELEATAGDLVRLDMIEPEASEGDGPEGAASVSTEGTK</sequence>
<keyword evidence="6 12" id="KW-0479">Metal-binding</keyword>
<evidence type="ECO:0000256" key="7">
    <source>
        <dbReference type="ARBA" id="ARBA00022967"/>
    </source>
</evidence>
<dbReference type="Pfam" id="PF22117">
    <property type="entry name" value="Fer4_Nqo3"/>
    <property type="match status" value="1"/>
</dbReference>
<dbReference type="SUPFAM" id="SSF54292">
    <property type="entry name" value="2Fe-2S ferredoxin-like"/>
    <property type="match status" value="1"/>
</dbReference>
<keyword evidence="9 12" id="KW-0411">Iron-sulfur</keyword>
<gene>
    <name evidence="17" type="ORF">FB460_2102</name>
</gene>
<dbReference type="Gene3D" id="3.40.50.740">
    <property type="match status" value="2"/>
</dbReference>
<dbReference type="InterPro" id="IPR001041">
    <property type="entry name" value="2Fe-2S_ferredoxin-type"/>
</dbReference>
<dbReference type="PROSITE" id="PS51669">
    <property type="entry name" value="4FE4S_MOW_BIS_MGD"/>
    <property type="match status" value="1"/>
</dbReference>
<feature type="domain" description="4Fe-4S His(Cys)3-ligated-type" evidence="16">
    <location>
        <begin position="110"/>
        <end position="149"/>
    </location>
</feature>
<dbReference type="InterPro" id="IPR050123">
    <property type="entry name" value="Prok_molybdopt-oxidoreductase"/>
</dbReference>
<dbReference type="Pfam" id="PF13510">
    <property type="entry name" value="Fer2_4"/>
    <property type="match status" value="1"/>
</dbReference>
<proteinExistence type="inferred from homology"/>
<feature type="domain" description="4Fe-4S Mo/W bis-MGD-type" evidence="15">
    <location>
        <begin position="248"/>
        <end position="304"/>
    </location>
</feature>
<dbReference type="SMART" id="SM00929">
    <property type="entry name" value="NADH-G_4Fe-4S_3"/>
    <property type="match status" value="1"/>
</dbReference>
<dbReference type="PANTHER" id="PTHR43105:SF12">
    <property type="entry name" value="NADH-QUINONE OXIDOREDUCTASE SUBUNIT G"/>
    <property type="match status" value="1"/>
</dbReference>
<dbReference type="Gene3D" id="3.30.70.20">
    <property type="match status" value="1"/>
</dbReference>
<keyword evidence="3 12" id="KW-0004">4Fe-4S</keyword>
<dbReference type="Gene3D" id="3.40.228.10">
    <property type="entry name" value="Dimethylsulfoxide Reductase, domain 2"/>
    <property type="match status" value="1"/>
</dbReference>
<evidence type="ECO:0000259" key="15">
    <source>
        <dbReference type="PROSITE" id="PS51669"/>
    </source>
</evidence>
<dbReference type="InterPro" id="IPR036010">
    <property type="entry name" value="2Fe-2S_ferredoxin-like_sf"/>
</dbReference>
<dbReference type="PROSITE" id="PS51085">
    <property type="entry name" value="2FE2S_FER_2"/>
    <property type="match status" value="1"/>
</dbReference>
<dbReference type="Proteomes" id="UP000316196">
    <property type="component" value="Unassembled WGS sequence"/>
</dbReference>
<evidence type="ECO:0000256" key="6">
    <source>
        <dbReference type="ARBA" id="ARBA00022723"/>
    </source>
</evidence>
<dbReference type="RefSeq" id="WP_142094055.1">
    <property type="nucleotide sequence ID" value="NZ_BAAAMD010000002.1"/>
</dbReference>
<dbReference type="InterPro" id="IPR054351">
    <property type="entry name" value="NADH_UbQ_OxRdtase_ferredoxin"/>
</dbReference>
<dbReference type="SUPFAM" id="SSF50692">
    <property type="entry name" value="ADC-like"/>
    <property type="match status" value="1"/>
</dbReference>
<dbReference type="SMART" id="SM00926">
    <property type="entry name" value="Molybdop_Fe4S4"/>
    <property type="match status" value="1"/>
</dbReference>
<dbReference type="Pfam" id="PF00384">
    <property type="entry name" value="Molybdopterin"/>
    <property type="match status" value="1"/>
</dbReference>
<dbReference type="GO" id="GO:0051537">
    <property type="term" value="F:2 iron, 2 sulfur cluster binding"/>
    <property type="evidence" value="ECO:0007669"/>
    <property type="project" value="UniProtKB-UniRule"/>
</dbReference>
<dbReference type="NCBIfam" id="NF005895">
    <property type="entry name" value="PRK07860.1"/>
    <property type="match status" value="1"/>
</dbReference>
<dbReference type="PANTHER" id="PTHR43105">
    <property type="entry name" value="RESPIRATORY NITRATE REDUCTASE"/>
    <property type="match status" value="1"/>
</dbReference>
<dbReference type="PROSITE" id="PS00641">
    <property type="entry name" value="COMPLEX1_75K_1"/>
    <property type="match status" value="1"/>
</dbReference>
<evidence type="ECO:0000256" key="9">
    <source>
        <dbReference type="ARBA" id="ARBA00023014"/>
    </source>
</evidence>
<evidence type="ECO:0000256" key="11">
    <source>
        <dbReference type="ARBA" id="ARBA00047712"/>
    </source>
</evidence>
<dbReference type="AlphaFoldDB" id="A0A542ZD15"/>
<dbReference type="FunFam" id="3.10.20.740:FF:000001">
    <property type="entry name" value="NADH-quinone oxidoreductase subunit G"/>
    <property type="match status" value="1"/>
</dbReference>
<dbReference type="PROSITE" id="PS00642">
    <property type="entry name" value="COMPLEX1_75K_2"/>
    <property type="match status" value="1"/>
</dbReference>
<dbReference type="Pfam" id="PF10588">
    <property type="entry name" value="NADH-G_4Fe-4S_3"/>
    <property type="match status" value="1"/>
</dbReference>
<feature type="compositionally biased region" description="Basic and acidic residues" evidence="13">
    <location>
        <begin position="1"/>
        <end position="10"/>
    </location>
</feature>
<evidence type="ECO:0000256" key="5">
    <source>
        <dbReference type="ARBA" id="ARBA00022719"/>
    </source>
</evidence>
<feature type="region of interest" description="Disordered" evidence="13">
    <location>
        <begin position="1"/>
        <end position="23"/>
    </location>
</feature>
<evidence type="ECO:0000256" key="13">
    <source>
        <dbReference type="SAM" id="MobiDB-lite"/>
    </source>
</evidence>
<dbReference type="EC" id="7.1.1.-" evidence="12"/>
<dbReference type="Pfam" id="PF04879">
    <property type="entry name" value="Molybdop_Fe4S4"/>
    <property type="match status" value="1"/>
</dbReference>
<evidence type="ECO:0000259" key="16">
    <source>
        <dbReference type="PROSITE" id="PS51839"/>
    </source>
</evidence>
<dbReference type="GO" id="GO:0042773">
    <property type="term" value="P:ATP synthesis coupled electron transport"/>
    <property type="evidence" value="ECO:0007669"/>
    <property type="project" value="InterPro"/>
</dbReference>
<evidence type="ECO:0000256" key="3">
    <source>
        <dbReference type="ARBA" id="ARBA00022485"/>
    </source>
</evidence>
<evidence type="ECO:0000259" key="14">
    <source>
        <dbReference type="PROSITE" id="PS51085"/>
    </source>
</evidence>
<keyword evidence="4 12" id="KW-0001">2Fe-2S</keyword>
<comment type="similarity">
    <text evidence="2 12">Belongs to the complex I 75 kDa subunit family.</text>
</comment>
<protein>
    <recommendedName>
        <fullName evidence="12">NADH-quinone oxidoreductase</fullName>
        <ecNumber evidence="12">7.1.1.-</ecNumber>
    </recommendedName>
</protein>
<keyword evidence="7 12" id="KW-1278">Translocase</keyword>
<evidence type="ECO:0000256" key="12">
    <source>
        <dbReference type="RuleBase" id="RU003525"/>
    </source>
</evidence>
<dbReference type="NCBIfam" id="TIGR01973">
    <property type="entry name" value="NuoG"/>
    <property type="match status" value="1"/>
</dbReference>
<evidence type="ECO:0000313" key="18">
    <source>
        <dbReference type="Proteomes" id="UP000316196"/>
    </source>
</evidence>
<dbReference type="PROSITE" id="PS51839">
    <property type="entry name" value="4FE4S_HC3"/>
    <property type="match status" value="1"/>
</dbReference>
<comment type="function">
    <text evidence="12">NDH-1 shuttles electrons from NADH, via FMN and iron-sulfur (Fe-S) centers, to quinones in the respiratory chain. Couples the redox reaction to proton translocation (for every two electrons transferred, four hydrogen ions are translocated across the cytoplasmic membrane), and thus conserves the redox energy in a proton gradient.</text>
</comment>
<dbReference type="Gene3D" id="2.20.25.90">
    <property type="entry name" value="ADC-like domains"/>
    <property type="match status" value="1"/>
</dbReference>
<keyword evidence="5 12" id="KW-0874">Quinone</keyword>